<feature type="region of interest" description="Disordered" evidence="1">
    <location>
        <begin position="41"/>
        <end position="124"/>
    </location>
</feature>
<dbReference type="STRING" id="1844972.A7K91_16345"/>
<dbReference type="EMBL" id="LYPA01000043">
    <property type="protein sequence ID" value="OBR66806.1"/>
    <property type="molecule type" value="Genomic_DNA"/>
</dbReference>
<reference evidence="3 4" key="1">
    <citation type="submission" date="2016-05" db="EMBL/GenBank/DDBJ databases">
        <title>Paenibacillus oryzae. sp. nov., isolated from the rice root.</title>
        <authorList>
            <person name="Zhang J."/>
            <person name="Zhang X."/>
        </authorList>
    </citation>
    <scope>NUCLEOTIDE SEQUENCE [LARGE SCALE GENOMIC DNA]</scope>
    <source>
        <strain evidence="3 4">1DrF-4</strain>
    </source>
</reference>
<dbReference type="Gene3D" id="3.30.1490.480">
    <property type="entry name" value="Endolytic murein transglycosylase"/>
    <property type="match status" value="1"/>
</dbReference>
<evidence type="ECO:0000256" key="2">
    <source>
        <dbReference type="SAM" id="Phobius"/>
    </source>
</evidence>
<proteinExistence type="predicted"/>
<keyword evidence="2" id="KW-0472">Membrane</keyword>
<feature type="transmembrane region" description="Helical" evidence="2">
    <location>
        <begin position="6"/>
        <end position="26"/>
    </location>
</feature>
<protein>
    <submittedName>
        <fullName evidence="3">Uncharacterized protein</fullName>
    </submittedName>
</protein>
<evidence type="ECO:0000313" key="3">
    <source>
        <dbReference type="EMBL" id="OBR66806.1"/>
    </source>
</evidence>
<organism evidence="3 4">
    <name type="scientific">Paenibacillus oryzae</name>
    <dbReference type="NCBI Taxonomy" id="1844972"/>
    <lineage>
        <taxon>Bacteria</taxon>
        <taxon>Bacillati</taxon>
        <taxon>Bacillota</taxon>
        <taxon>Bacilli</taxon>
        <taxon>Bacillales</taxon>
        <taxon>Paenibacillaceae</taxon>
        <taxon>Paenibacillus</taxon>
    </lineage>
</organism>
<evidence type="ECO:0000313" key="4">
    <source>
        <dbReference type="Proteomes" id="UP000092024"/>
    </source>
</evidence>
<keyword evidence="2" id="KW-0812">Transmembrane</keyword>
<sequence length="207" mass="21459">MVNKRSFLIGLGLGIIIGALLLELFYMGEASQRGLEGIGRELEQGAQKPEATAAPSADPTANLASPSGSVAATPKPSSQREQKDEEASEETAKAPTQSPESGTGLLETAPPPAASQNAGDKPADSVVVRIEHGSSLTEAAELLAAAGVLDSAESFAKEMKSRNKLVRAGYFLFPPGASTLDEVINIITGIPLPPKEAAKLDSLLWRG</sequence>
<dbReference type="RefSeq" id="WP_068681114.1">
    <property type="nucleotide sequence ID" value="NZ_LYPA01000043.1"/>
</dbReference>
<name>A0A1A5YMF9_9BACL</name>
<comment type="caution">
    <text evidence="3">The sequence shown here is derived from an EMBL/GenBank/DDBJ whole genome shotgun (WGS) entry which is preliminary data.</text>
</comment>
<accession>A0A1A5YMF9</accession>
<keyword evidence="4" id="KW-1185">Reference proteome</keyword>
<gene>
    <name evidence="3" type="ORF">A7K91_16345</name>
</gene>
<feature type="compositionally biased region" description="Polar residues" evidence="1">
    <location>
        <begin position="62"/>
        <end position="77"/>
    </location>
</feature>
<evidence type="ECO:0000256" key="1">
    <source>
        <dbReference type="SAM" id="MobiDB-lite"/>
    </source>
</evidence>
<keyword evidence="2" id="KW-1133">Transmembrane helix</keyword>
<dbReference type="AlphaFoldDB" id="A0A1A5YMF9"/>
<dbReference type="Proteomes" id="UP000092024">
    <property type="component" value="Unassembled WGS sequence"/>
</dbReference>
<dbReference type="OrthoDB" id="2616345at2"/>